<comment type="caution">
    <text evidence="2">The sequence shown here is derived from an EMBL/GenBank/DDBJ whole genome shotgun (WGS) entry which is preliminary data.</text>
</comment>
<dbReference type="Gene3D" id="3.40.50.300">
    <property type="entry name" value="P-loop containing nucleotide triphosphate hydrolases"/>
    <property type="match status" value="1"/>
</dbReference>
<evidence type="ECO:0000259" key="1">
    <source>
        <dbReference type="Pfam" id="PF02492"/>
    </source>
</evidence>
<dbReference type="Proteomes" id="UP000580891">
    <property type="component" value="Unassembled WGS sequence"/>
</dbReference>
<dbReference type="GO" id="GO:0005737">
    <property type="term" value="C:cytoplasm"/>
    <property type="evidence" value="ECO:0007669"/>
    <property type="project" value="TreeGrafter"/>
</dbReference>
<name>A0A7W0BYK8_9BACL</name>
<dbReference type="InterPro" id="IPR051316">
    <property type="entry name" value="Zinc-reg_GTPase_activator"/>
</dbReference>
<dbReference type="InterPro" id="IPR027417">
    <property type="entry name" value="P-loop_NTPase"/>
</dbReference>
<feature type="domain" description="CobW/HypB/UreG nucleotide-binding" evidence="1">
    <location>
        <begin position="6"/>
        <end position="190"/>
    </location>
</feature>
<dbReference type="PANTHER" id="PTHR13748:SF62">
    <property type="entry name" value="COBW DOMAIN-CONTAINING PROTEIN"/>
    <property type="match status" value="1"/>
</dbReference>
<dbReference type="Pfam" id="PF02492">
    <property type="entry name" value="cobW"/>
    <property type="match status" value="1"/>
</dbReference>
<dbReference type="EMBL" id="JACDUU010000014">
    <property type="protein sequence ID" value="MBA2873174.1"/>
    <property type="molecule type" value="Genomic_DNA"/>
</dbReference>
<accession>A0A7W0BYK8</accession>
<evidence type="ECO:0000313" key="2">
    <source>
        <dbReference type="EMBL" id="MBA2873174.1"/>
    </source>
</evidence>
<sequence>MAAKLVLLGGFLGAGKTTTLIQTAKKLQKRGKRVAIVTNDQGKELIDTELVRNNGLDAEEVTGGCFCCQFEDLYKNLTLLLKEKQPDVILAEAVGSCTDLAATVIQPMKKYYADEFKTAPLTIVVDPSRLMDNLDYKMDGKNKIFSPSVSYIFEKQLAEADIIALNKLDRFQHEEIDGVIKFLKQRYPQAEIRTISAERGDFLEELIDLWLSDTVGGDKVLDIDYDLYAEGEAQLAWMNILGDLTHLENSTFDPKEWVDSFLETLNGHFLREKMAIAHLKIQLGQSNGYVKASMIKTGEAPIFTITDGSPNKQFRVLLNIRIEANPSMLDLIVADAIEATNQQYGTHWKASYHECFSPKPPVPTHRLILQS</sequence>
<keyword evidence="3" id="KW-1185">Reference proteome</keyword>
<evidence type="ECO:0000313" key="3">
    <source>
        <dbReference type="Proteomes" id="UP000580891"/>
    </source>
</evidence>
<dbReference type="PANTHER" id="PTHR13748">
    <property type="entry name" value="COBW-RELATED"/>
    <property type="match status" value="1"/>
</dbReference>
<dbReference type="RefSeq" id="WP_181538899.1">
    <property type="nucleotide sequence ID" value="NZ_JACDUU010000014.1"/>
</dbReference>
<dbReference type="AlphaFoldDB" id="A0A7W0BYK8"/>
<proteinExistence type="predicted"/>
<dbReference type="SUPFAM" id="SSF52540">
    <property type="entry name" value="P-loop containing nucleoside triphosphate hydrolases"/>
    <property type="match status" value="1"/>
</dbReference>
<dbReference type="InterPro" id="IPR003495">
    <property type="entry name" value="CobW/HypB/UreG_nucleotide-bd"/>
</dbReference>
<reference evidence="2 3" key="1">
    <citation type="submission" date="2020-07" db="EMBL/GenBank/DDBJ databases">
        <title>Genomic Encyclopedia of Type Strains, Phase IV (KMG-IV): sequencing the most valuable type-strain genomes for metagenomic binning, comparative biology and taxonomic classification.</title>
        <authorList>
            <person name="Goeker M."/>
        </authorList>
    </citation>
    <scope>NUCLEOTIDE SEQUENCE [LARGE SCALE GENOMIC DNA]</scope>
    <source>
        <strain evidence="2 3">DSM 25220</strain>
    </source>
</reference>
<protein>
    <submittedName>
        <fullName evidence="2">G3E family GTPase</fullName>
    </submittedName>
</protein>
<gene>
    <name evidence="2" type="ORF">HNQ85_003512</name>
</gene>
<organism evidence="2 3">
    <name type="scientific">[Anoxybacillus] calidus</name>
    <dbReference type="NCBI Taxonomy" id="575178"/>
    <lineage>
        <taxon>Bacteria</taxon>
        <taxon>Bacillati</taxon>
        <taxon>Bacillota</taxon>
        <taxon>Bacilli</taxon>
        <taxon>Bacillales</taxon>
        <taxon>Anoxybacillaceae</taxon>
        <taxon>Paranoxybacillus</taxon>
    </lineage>
</organism>